<dbReference type="OMA" id="NEREPET"/>
<dbReference type="GO" id="GO:0005737">
    <property type="term" value="C:cytoplasm"/>
    <property type="evidence" value="ECO:0007669"/>
    <property type="project" value="TreeGrafter"/>
</dbReference>
<dbReference type="GO" id="GO:0004197">
    <property type="term" value="F:cysteine-type endopeptidase activity"/>
    <property type="evidence" value="ECO:0007669"/>
    <property type="project" value="TreeGrafter"/>
</dbReference>
<sequence>MCSPKTTKWAILIGTNYLPASNEREPETVFRGCVADVERMSEHLCLNQGFQKQNILKFISRHPDDRSGIAHNSHQDATYRNVRRGFDLICARGNPGDIVYIHFSGLIRSVPTLLPAWSGRLSDKGFGLLDDAIGRRFIHDLELALLLAGLSRKRLEVTVFLDCRKHDYSAVHETASQSEFSQEELLSVFHGVFSPRDRDTWLLNPDPASPHVLLTLGYIDGQRVLQEHLDTQSQEHHGTLTYLSLIILRENNGPNITYDELIRQLGLMTDHRFGYIPIYSEATVMYAGNTEKLFLGGMDAPRTIGYPLHFPAILIINSSGVRLHVLGGRAQGVCDGDEVHFTRGTYLENSPKALVYFSGLLFEIYMVDELSSSAKPVGSSEEEQGDSLTDDTIEKTYIKVHGVARFVKIRHQNLSNEEHAALYSTRLLLIGKSKELASHCNVRAVGAFRYHNPGRQISTRSPTLTSDGSLHLLSGDCATIIFSTAVKETLYLDILCFDSTFGITHVYPKTPREYLATRLQMENAHVSFDVRFSFPIQKMDDAECHQVTEILKIFVSTRQESFYPLELRPIGDRAFLTANRDPAAKISLATPPTGFGPWFMDARGINSEEKVPYEKYELEDPVEEIWYCFNIKVVIHKTAESLAMI</sequence>
<proteinExistence type="inferred from homology"/>
<dbReference type="AlphaFoldDB" id="E4UXH8"/>
<accession>E4UXH8</accession>
<dbReference type="eggNOG" id="KOG1546">
    <property type="taxonomic scope" value="Eukaryota"/>
</dbReference>
<dbReference type="PANTHER" id="PTHR48104">
    <property type="entry name" value="METACASPASE-4"/>
    <property type="match status" value="1"/>
</dbReference>
<dbReference type="PANTHER" id="PTHR48104:SF30">
    <property type="entry name" value="METACASPASE-1"/>
    <property type="match status" value="1"/>
</dbReference>
<evidence type="ECO:0000256" key="1">
    <source>
        <dbReference type="ARBA" id="ARBA00009005"/>
    </source>
</evidence>
<evidence type="ECO:0000313" key="2">
    <source>
        <dbReference type="EMBL" id="EFR02712.1"/>
    </source>
</evidence>
<dbReference type="InterPro" id="IPR050452">
    <property type="entry name" value="Metacaspase"/>
</dbReference>
<dbReference type="Proteomes" id="UP000002669">
    <property type="component" value="Unassembled WGS sequence"/>
</dbReference>
<keyword evidence="3" id="KW-1185">Reference proteome</keyword>
<dbReference type="InParanoid" id="E4UXH8"/>
<dbReference type="GO" id="GO:0006508">
    <property type="term" value="P:proteolysis"/>
    <property type="evidence" value="ECO:0007669"/>
    <property type="project" value="TreeGrafter"/>
</dbReference>
<name>E4UXH8_ARTGP</name>
<dbReference type="EMBL" id="DS989825">
    <property type="protein sequence ID" value="EFR02712.1"/>
    <property type="molecule type" value="Genomic_DNA"/>
</dbReference>
<dbReference type="VEuPathDB" id="FungiDB:MGYG_05710"/>
<dbReference type="GeneID" id="10028402"/>
<protein>
    <submittedName>
        <fullName evidence="2">Uncharacterized protein</fullName>
    </submittedName>
</protein>
<evidence type="ECO:0000313" key="3">
    <source>
        <dbReference type="Proteomes" id="UP000002669"/>
    </source>
</evidence>
<dbReference type="RefSeq" id="XP_003173123.1">
    <property type="nucleotide sequence ID" value="XM_003173075.1"/>
</dbReference>
<organism evidence="3">
    <name type="scientific">Arthroderma gypseum (strain ATCC MYA-4604 / CBS 118893)</name>
    <name type="common">Microsporum gypseum</name>
    <dbReference type="NCBI Taxonomy" id="535722"/>
    <lineage>
        <taxon>Eukaryota</taxon>
        <taxon>Fungi</taxon>
        <taxon>Dikarya</taxon>
        <taxon>Ascomycota</taxon>
        <taxon>Pezizomycotina</taxon>
        <taxon>Eurotiomycetes</taxon>
        <taxon>Eurotiomycetidae</taxon>
        <taxon>Onygenales</taxon>
        <taxon>Arthrodermataceae</taxon>
        <taxon>Nannizzia</taxon>
    </lineage>
</organism>
<comment type="similarity">
    <text evidence="1">Belongs to the peptidase C14B family.</text>
</comment>
<dbReference type="Gene3D" id="3.40.50.1460">
    <property type="match status" value="1"/>
</dbReference>
<reference evidence="3" key="1">
    <citation type="journal article" date="2012" name="MBio">
        <title>Comparative genome analysis of Trichophyton rubrum and related dermatophytes reveals candidate genes involved in infection.</title>
        <authorList>
            <person name="Martinez D.A."/>
            <person name="Oliver B.G."/>
            <person name="Graeser Y."/>
            <person name="Goldberg J.M."/>
            <person name="Li W."/>
            <person name="Martinez-Rossi N.M."/>
            <person name="Monod M."/>
            <person name="Shelest E."/>
            <person name="Barton R.C."/>
            <person name="Birch E."/>
            <person name="Brakhage A.A."/>
            <person name="Chen Z."/>
            <person name="Gurr S.J."/>
            <person name="Heiman D."/>
            <person name="Heitman J."/>
            <person name="Kosti I."/>
            <person name="Rossi A."/>
            <person name="Saif S."/>
            <person name="Samalova M."/>
            <person name="Saunders C.W."/>
            <person name="Shea T."/>
            <person name="Summerbell R.C."/>
            <person name="Xu J."/>
            <person name="Young S."/>
            <person name="Zeng Q."/>
            <person name="Birren B.W."/>
            <person name="Cuomo C.A."/>
            <person name="White T.C."/>
        </authorList>
    </citation>
    <scope>NUCLEOTIDE SEQUENCE [LARGE SCALE GENOMIC DNA]</scope>
    <source>
        <strain evidence="3">ATCC MYA-4604 / CBS 118893</strain>
    </source>
</reference>
<dbReference type="HOGENOM" id="CLU_424489_0_0_1"/>
<gene>
    <name evidence="2" type="ORF">MGYG_05710</name>
</gene>
<dbReference type="OrthoDB" id="3223806at2759"/>